<dbReference type="Gene3D" id="1.10.10.1550">
    <property type="entry name" value="ROS/MUCR transcriptional regulator protein"/>
    <property type="match status" value="1"/>
</dbReference>
<dbReference type="Proteomes" id="UP000698963">
    <property type="component" value="Unassembled WGS sequence"/>
</dbReference>
<sequence>MEDYLKHAIELVKAQASVRVMSEDEMAEMISSLSSKLKKLDCCEEVEEACPSSEAPAVDPKRSIKEKSIVCLECGKTFKVITKKHLILHGLDAASYRAKWGFKKGTPLTCKELQRARRQKMKDMKLWEKRAMAREAAAK</sequence>
<gene>
    <name evidence="2" type="ORF">K8W16_09195</name>
</gene>
<reference evidence="2" key="1">
    <citation type="journal article" date="2021" name="PeerJ">
        <title>Extensive microbial diversity within the chicken gut microbiome revealed by metagenomics and culture.</title>
        <authorList>
            <person name="Gilroy R."/>
            <person name="Ravi A."/>
            <person name="Getino M."/>
            <person name="Pursley I."/>
            <person name="Horton D.L."/>
            <person name="Alikhan N.F."/>
            <person name="Baker D."/>
            <person name="Gharbi K."/>
            <person name="Hall N."/>
            <person name="Watson M."/>
            <person name="Adriaenssens E.M."/>
            <person name="Foster-Nyarko E."/>
            <person name="Jarju S."/>
            <person name="Secka A."/>
            <person name="Antonio M."/>
            <person name="Oren A."/>
            <person name="Chaudhuri R.R."/>
            <person name="La Ragione R."/>
            <person name="Hildebrand F."/>
            <person name="Pallen M.J."/>
        </authorList>
    </citation>
    <scope>NUCLEOTIDE SEQUENCE</scope>
    <source>
        <strain evidence="2">ChiGjej2B2-19336</strain>
    </source>
</reference>
<comment type="similarity">
    <text evidence="1">Belongs to the ros/MucR family.</text>
</comment>
<dbReference type="InterPro" id="IPR008807">
    <property type="entry name" value="ROS_MUCR"/>
</dbReference>
<reference evidence="2" key="2">
    <citation type="submission" date="2021-09" db="EMBL/GenBank/DDBJ databases">
        <authorList>
            <person name="Gilroy R."/>
        </authorList>
    </citation>
    <scope>NUCLEOTIDE SEQUENCE</scope>
    <source>
        <strain evidence="2">ChiGjej2B2-19336</strain>
    </source>
</reference>
<organism evidence="2 3">
    <name type="scientific">Mailhella massiliensis</name>
    <dbReference type="NCBI Taxonomy" id="1903261"/>
    <lineage>
        <taxon>Bacteria</taxon>
        <taxon>Pseudomonadati</taxon>
        <taxon>Thermodesulfobacteriota</taxon>
        <taxon>Desulfovibrionia</taxon>
        <taxon>Desulfovibrionales</taxon>
        <taxon>Desulfovibrionaceae</taxon>
        <taxon>Mailhella</taxon>
    </lineage>
</organism>
<dbReference type="Pfam" id="PF05443">
    <property type="entry name" value="ROS_MUCR"/>
    <property type="match status" value="1"/>
</dbReference>
<name>A0A921DRM4_9BACT</name>
<dbReference type="GO" id="GO:0003677">
    <property type="term" value="F:DNA binding"/>
    <property type="evidence" value="ECO:0007669"/>
    <property type="project" value="InterPro"/>
</dbReference>
<proteinExistence type="inferred from homology"/>
<evidence type="ECO:0000313" key="2">
    <source>
        <dbReference type="EMBL" id="HJD97805.1"/>
    </source>
</evidence>
<dbReference type="RefSeq" id="WP_304122851.1">
    <property type="nucleotide sequence ID" value="NZ_DYZA01000185.1"/>
</dbReference>
<dbReference type="EMBL" id="DYZA01000185">
    <property type="protein sequence ID" value="HJD97805.1"/>
    <property type="molecule type" value="Genomic_DNA"/>
</dbReference>
<evidence type="ECO:0000313" key="3">
    <source>
        <dbReference type="Proteomes" id="UP000698963"/>
    </source>
</evidence>
<dbReference type="GO" id="GO:0008270">
    <property type="term" value="F:zinc ion binding"/>
    <property type="evidence" value="ECO:0007669"/>
    <property type="project" value="InterPro"/>
</dbReference>
<evidence type="ECO:0000256" key="1">
    <source>
        <dbReference type="ARBA" id="ARBA00007031"/>
    </source>
</evidence>
<protein>
    <submittedName>
        <fullName evidence="2">MucR family transcriptional regulator</fullName>
    </submittedName>
</protein>
<dbReference type="InterPro" id="IPR041920">
    <property type="entry name" value="ROS/MUCR_sf"/>
</dbReference>
<dbReference type="AlphaFoldDB" id="A0A921DRM4"/>
<dbReference type="GO" id="GO:0006355">
    <property type="term" value="P:regulation of DNA-templated transcription"/>
    <property type="evidence" value="ECO:0007669"/>
    <property type="project" value="InterPro"/>
</dbReference>
<comment type="caution">
    <text evidence="2">The sequence shown here is derived from an EMBL/GenBank/DDBJ whole genome shotgun (WGS) entry which is preliminary data.</text>
</comment>
<accession>A0A921DRM4</accession>